<reference evidence="2 3" key="1">
    <citation type="submission" date="2020-03" db="EMBL/GenBank/DDBJ databases">
        <title>WGS of actinomycetes isolated from Thailand.</title>
        <authorList>
            <person name="Thawai C."/>
        </authorList>
    </citation>
    <scope>NUCLEOTIDE SEQUENCE [LARGE SCALE GENOMIC DNA]</scope>
    <source>
        <strain evidence="2 3">PLAI 1-29</strain>
    </source>
</reference>
<keyword evidence="3" id="KW-1185">Reference proteome</keyword>
<evidence type="ECO:0000256" key="1">
    <source>
        <dbReference type="SAM" id="MobiDB-lite"/>
    </source>
</evidence>
<gene>
    <name evidence="2" type="ORF">HCK00_21450</name>
</gene>
<sequence>MSKGDKAQDRRGGRRRDRGGVPDRLRRAPASYGDRSNRVVYVACEGSKTEPDYVSLLNKTYGRDKNFWLKYCYPGHTNGLDPVETVEQVLMEAGPGDEKWALFDRDADDNRDRKIPDAMRLAADEGVQAALSHPSFELWLLLHFQHWTGQEHGHDEKVKDRLRRHKDAKGFKDYDKASGDRGKGLNDERGKALLGREAAAVRNARKLVKACPSGRCSADRIEKIAPLPADGTEKYAEWTARTGHAPGCDPLKRDPSTDVWRLLVGLGLGTEEDGGR</sequence>
<dbReference type="Proteomes" id="UP000695264">
    <property type="component" value="Unassembled WGS sequence"/>
</dbReference>
<evidence type="ECO:0000313" key="2">
    <source>
        <dbReference type="EMBL" id="NJQ03031.1"/>
    </source>
</evidence>
<dbReference type="Pfam" id="PF13707">
    <property type="entry name" value="RloB"/>
    <property type="match status" value="1"/>
</dbReference>
<proteinExistence type="predicted"/>
<accession>A0ABX1BZD5</accession>
<dbReference type="InterPro" id="IPR025591">
    <property type="entry name" value="RloB"/>
</dbReference>
<comment type="caution">
    <text evidence="2">The sequence shown here is derived from an EMBL/GenBank/DDBJ whole genome shotgun (WGS) entry which is preliminary data.</text>
</comment>
<feature type="compositionally biased region" description="Basic and acidic residues" evidence="1">
    <location>
        <begin position="1"/>
        <end position="11"/>
    </location>
</feature>
<name>A0ABX1BZD5_9ACTN</name>
<dbReference type="EMBL" id="JAATEN010000020">
    <property type="protein sequence ID" value="NJQ03031.1"/>
    <property type="molecule type" value="Genomic_DNA"/>
</dbReference>
<dbReference type="RefSeq" id="WP_168103660.1">
    <property type="nucleotide sequence ID" value="NZ_JAATEN010000020.1"/>
</dbReference>
<organism evidence="2 3">
    <name type="scientific">Streptomyces zingiberis</name>
    <dbReference type="NCBI Taxonomy" id="2053010"/>
    <lineage>
        <taxon>Bacteria</taxon>
        <taxon>Bacillati</taxon>
        <taxon>Actinomycetota</taxon>
        <taxon>Actinomycetes</taxon>
        <taxon>Kitasatosporales</taxon>
        <taxon>Streptomycetaceae</taxon>
        <taxon>Streptomyces</taxon>
    </lineage>
</organism>
<feature type="region of interest" description="Disordered" evidence="1">
    <location>
        <begin position="1"/>
        <end position="30"/>
    </location>
</feature>
<protein>
    <submittedName>
        <fullName evidence="2">RloB domain-containing protein</fullName>
    </submittedName>
</protein>
<evidence type="ECO:0000313" key="3">
    <source>
        <dbReference type="Proteomes" id="UP000695264"/>
    </source>
</evidence>